<evidence type="ECO:0000313" key="1">
    <source>
        <dbReference type="EMBL" id="MBM6661421.1"/>
    </source>
</evidence>
<gene>
    <name evidence="1" type="ORF">H6B30_06585</name>
</gene>
<sequence length="369" mass="41792">MEHHCPKCGREQPHDQLCYFCHEQERLAKAIALTDEEMKEKADNLKRHVKRLDAFEEPETYDFASLFYVHGRTDEELQRAALKAEVYGHDEIYYHAPADVRDELIRRLMASTNSNEAGQLLACVAMQGDDVSLKALVELENNPRPWRKGLYVDPSVYAWDGGFTFDKQGNRLEVAHPECFAIETGNPDEDHAIRLGQPHEGRCRHCGCQLMDIITIDGHDPRLAFLGLDGKTSISCCPNCVQFAYPVAYAKAVPNGESHPIFPYEGVEDDAENYWTDEMNDAARANRLVLSKERKPPFYGLFFDDGNTVGGFGNWIQDCEVPTCPECGQPMKLIAQIGWSTLCNDFMEGTLYISYCNNCHMAALQHQQT</sequence>
<comment type="caution">
    <text evidence="1">The sequence shown here is derived from an EMBL/GenBank/DDBJ whole genome shotgun (WGS) entry which is preliminary data.</text>
</comment>
<dbReference type="AlphaFoldDB" id="A0A939B4F4"/>
<proteinExistence type="predicted"/>
<organism evidence="1 2">
    <name type="scientific">Marseilla massiliensis</name>
    <dbReference type="NCBI Taxonomy" id="1841864"/>
    <lineage>
        <taxon>Bacteria</taxon>
        <taxon>Pseudomonadati</taxon>
        <taxon>Bacteroidota</taxon>
        <taxon>Bacteroidia</taxon>
        <taxon>Bacteroidales</taxon>
        <taxon>Prevotellaceae</taxon>
        <taxon>Marseilla</taxon>
    </lineage>
</organism>
<dbReference type="Proteomes" id="UP000764045">
    <property type="component" value="Unassembled WGS sequence"/>
</dbReference>
<dbReference type="RefSeq" id="WP_205108939.1">
    <property type="nucleotide sequence ID" value="NZ_JACJJL010000008.1"/>
</dbReference>
<accession>A0A939B4F4</accession>
<dbReference type="EMBL" id="JACJJL010000008">
    <property type="protein sequence ID" value="MBM6661421.1"/>
    <property type="molecule type" value="Genomic_DNA"/>
</dbReference>
<name>A0A939B4F4_9BACT</name>
<protein>
    <submittedName>
        <fullName evidence="1">Uncharacterized protein</fullName>
    </submittedName>
</protein>
<keyword evidence="2" id="KW-1185">Reference proteome</keyword>
<evidence type="ECO:0000313" key="2">
    <source>
        <dbReference type="Proteomes" id="UP000764045"/>
    </source>
</evidence>
<reference evidence="1 2" key="1">
    <citation type="journal article" date="2021" name="Sci. Rep.">
        <title>The distribution of antibiotic resistance genes in chicken gut microbiota commensals.</title>
        <authorList>
            <person name="Juricova H."/>
            <person name="Matiasovicova J."/>
            <person name="Kubasova T."/>
            <person name="Cejkova D."/>
            <person name="Rychlik I."/>
        </authorList>
    </citation>
    <scope>NUCLEOTIDE SEQUENCE [LARGE SCALE GENOMIC DNA]</scope>
    <source>
        <strain evidence="1 2">An819</strain>
    </source>
</reference>